<organism evidence="2 3">
    <name type="scientific">Streptomyces phaeofaciens</name>
    <dbReference type="NCBI Taxonomy" id="68254"/>
    <lineage>
        <taxon>Bacteria</taxon>
        <taxon>Bacillati</taxon>
        <taxon>Actinomycetota</taxon>
        <taxon>Actinomycetes</taxon>
        <taxon>Kitasatosporales</taxon>
        <taxon>Streptomycetaceae</taxon>
        <taxon>Streptomyces</taxon>
    </lineage>
</organism>
<keyword evidence="1" id="KW-0472">Membrane</keyword>
<accession>A0A918HJL3</accession>
<feature type="transmembrane region" description="Helical" evidence="1">
    <location>
        <begin position="31"/>
        <end position="52"/>
    </location>
</feature>
<keyword evidence="1" id="KW-0812">Transmembrane</keyword>
<dbReference type="AlphaFoldDB" id="A0A918HJL3"/>
<name>A0A918HJL3_9ACTN</name>
<keyword evidence="3" id="KW-1185">Reference proteome</keyword>
<evidence type="ECO:0000313" key="3">
    <source>
        <dbReference type="Proteomes" id="UP000646776"/>
    </source>
</evidence>
<evidence type="ECO:0000313" key="2">
    <source>
        <dbReference type="EMBL" id="GGT71303.1"/>
    </source>
</evidence>
<protein>
    <submittedName>
        <fullName evidence="2">Uncharacterized protein</fullName>
    </submittedName>
</protein>
<comment type="caution">
    <text evidence="2">The sequence shown here is derived from an EMBL/GenBank/DDBJ whole genome shotgun (WGS) entry which is preliminary data.</text>
</comment>
<keyword evidence="1" id="KW-1133">Transmembrane helix</keyword>
<dbReference type="EMBL" id="BMSA01000018">
    <property type="protein sequence ID" value="GGT71303.1"/>
    <property type="molecule type" value="Genomic_DNA"/>
</dbReference>
<proteinExistence type="predicted"/>
<reference evidence="2" key="1">
    <citation type="journal article" date="2014" name="Int. J. Syst. Evol. Microbiol.">
        <title>Complete genome sequence of Corynebacterium casei LMG S-19264T (=DSM 44701T), isolated from a smear-ripened cheese.</title>
        <authorList>
            <consortium name="US DOE Joint Genome Institute (JGI-PGF)"/>
            <person name="Walter F."/>
            <person name="Albersmeier A."/>
            <person name="Kalinowski J."/>
            <person name="Ruckert C."/>
        </authorList>
    </citation>
    <scope>NUCLEOTIDE SEQUENCE</scope>
    <source>
        <strain evidence="2">JCM 4125</strain>
    </source>
</reference>
<sequence length="78" mass="8617">MTHPLTAVTTASATGPPTFLASIVIVWYPPQIAHPCLLVGRASGSILWRVAIGRRARLRLLRNREDLTEKQSRRGGTR</sequence>
<reference evidence="2" key="2">
    <citation type="submission" date="2020-09" db="EMBL/GenBank/DDBJ databases">
        <authorList>
            <person name="Sun Q."/>
            <person name="Ohkuma M."/>
        </authorList>
    </citation>
    <scope>NUCLEOTIDE SEQUENCE</scope>
    <source>
        <strain evidence="2">JCM 4125</strain>
    </source>
</reference>
<evidence type="ECO:0000256" key="1">
    <source>
        <dbReference type="SAM" id="Phobius"/>
    </source>
</evidence>
<gene>
    <name evidence="2" type="ORF">GCM10010226_56570</name>
</gene>
<dbReference type="Proteomes" id="UP000646776">
    <property type="component" value="Unassembled WGS sequence"/>
</dbReference>